<evidence type="ECO:0000256" key="3">
    <source>
        <dbReference type="ARBA" id="ARBA00023136"/>
    </source>
</evidence>
<dbReference type="InterPro" id="IPR010908">
    <property type="entry name" value="Longin_dom"/>
</dbReference>
<keyword evidence="4" id="KW-0175">Coiled coil</keyword>
<reference evidence="7 8" key="1">
    <citation type="journal article" date="2020" name="IScience">
        <title>Genome Sequencing of the Endangered Kingdonia uniflora (Circaeasteraceae, Ranunculales) Reveals Potential Mechanisms of Evolutionary Specialization.</title>
        <authorList>
            <person name="Sun Y."/>
            <person name="Deng T."/>
            <person name="Zhang A."/>
            <person name="Moore M.J."/>
            <person name="Landis J.B."/>
            <person name="Lin N."/>
            <person name="Zhang H."/>
            <person name="Zhang X."/>
            <person name="Huang J."/>
            <person name="Zhang X."/>
            <person name="Sun H."/>
            <person name="Wang H."/>
        </authorList>
    </citation>
    <scope>NUCLEOTIDE SEQUENCE [LARGE SCALE GENOMIC DNA]</scope>
    <source>
        <strain evidence="7">TB1705</strain>
        <tissue evidence="7">Leaf</tissue>
    </source>
</reference>
<name>A0A7J7LN12_9MAGN</name>
<comment type="caution">
    <text evidence="7">The sequence shown here is derived from an EMBL/GenBank/DDBJ whole genome shotgun (WGS) entry which is preliminary data.</text>
</comment>
<proteinExistence type="inferred from homology"/>
<evidence type="ECO:0000256" key="4">
    <source>
        <dbReference type="SAM" id="Coils"/>
    </source>
</evidence>
<feature type="coiled-coil region" evidence="4">
    <location>
        <begin position="260"/>
        <end position="294"/>
    </location>
</feature>
<dbReference type="InterPro" id="IPR011012">
    <property type="entry name" value="Longin-like_dom_sf"/>
</dbReference>
<protein>
    <recommendedName>
        <fullName evidence="6">Longin domain-containing protein</fullName>
    </recommendedName>
</protein>
<dbReference type="SMART" id="SM01270">
    <property type="entry name" value="Longin"/>
    <property type="match status" value="1"/>
</dbReference>
<accession>A0A7J7LN12</accession>
<dbReference type="GO" id="GO:0016020">
    <property type="term" value="C:membrane"/>
    <property type="evidence" value="ECO:0007669"/>
    <property type="project" value="UniProtKB-SubCell"/>
</dbReference>
<dbReference type="PROSITE" id="PS50859">
    <property type="entry name" value="LONGIN"/>
    <property type="match status" value="1"/>
</dbReference>
<dbReference type="PANTHER" id="PTHR47461">
    <property type="entry name" value="PHYTOLONGIN PHYL1.2"/>
    <property type="match status" value="1"/>
</dbReference>
<evidence type="ECO:0000256" key="5">
    <source>
        <dbReference type="SAM" id="MobiDB-lite"/>
    </source>
</evidence>
<comment type="subcellular location">
    <subcellularLocation>
        <location evidence="1">Membrane</location>
    </subcellularLocation>
</comment>
<evidence type="ECO:0000313" key="7">
    <source>
        <dbReference type="EMBL" id="KAF6143938.1"/>
    </source>
</evidence>
<dbReference type="AlphaFoldDB" id="A0A7J7LN12"/>
<keyword evidence="8" id="KW-1185">Reference proteome</keyword>
<feature type="region of interest" description="Disordered" evidence="5">
    <location>
        <begin position="144"/>
        <end position="192"/>
    </location>
</feature>
<dbReference type="Proteomes" id="UP000541444">
    <property type="component" value="Unassembled WGS sequence"/>
</dbReference>
<keyword evidence="3" id="KW-0472">Membrane</keyword>
<feature type="domain" description="Longin" evidence="6">
    <location>
        <begin position="46"/>
        <end position="93"/>
    </location>
</feature>
<dbReference type="Gene3D" id="3.30.450.50">
    <property type="entry name" value="Longin domain"/>
    <property type="match status" value="1"/>
</dbReference>
<evidence type="ECO:0000256" key="1">
    <source>
        <dbReference type="ARBA" id="ARBA00004370"/>
    </source>
</evidence>
<sequence length="430" mass="49046">MSSIKNTVHYCCISKGNRVLYAYNGGDSEIDKLATLCLEKTPMFHSWYFHTNRKQTFGFFMEDGYVYFVIVDEGLGSPGVLQFLEHLRNDFKKAAKSTRSGSKGSFSGVSNICLQEQLVPVIGKLISSLENVSKPSGDWKAEISPLPHSGAFSTKAPLLGKPGKQEKKKKRKERAVEISSSSEDHRRSTTDREIRIDVAPIPEQVNQVSLVQSSVRIRPPRKMCRIVQVVLVVDMVVCAILFEVKLISPKNSDPLADSTLTRQRHKLVNAEERMKSLEANNSEWHKKLVNSEERKKTLEVDNNEWEIWRQALKKALASEGMGDMGDPTFKELFEQNERFFTIAQQGPKGDYEEDFVSTAVTLENVVIARREKMAKKKKMQEFLFQPWTKYLVDVRSVEIGDNNFGFKITVMHQEGLKSHALTNKYVFDYY</sequence>
<evidence type="ECO:0000256" key="2">
    <source>
        <dbReference type="ARBA" id="ARBA00008025"/>
    </source>
</evidence>
<dbReference type="EMBL" id="JACGCM010002161">
    <property type="protein sequence ID" value="KAF6143938.1"/>
    <property type="molecule type" value="Genomic_DNA"/>
</dbReference>
<evidence type="ECO:0000313" key="8">
    <source>
        <dbReference type="Proteomes" id="UP000541444"/>
    </source>
</evidence>
<feature type="compositionally biased region" description="Basic and acidic residues" evidence="5">
    <location>
        <begin position="182"/>
        <end position="192"/>
    </location>
</feature>
<dbReference type="PANTHER" id="PTHR47461:SF1">
    <property type="entry name" value="PHYTOLONGIN PHYL1.2"/>
    <property type="match status" value="1"/>
</dbReference>
<comment type="similarity">
    <text evidence="2">Belongs to the synaptobrevin family.</text>
</comment>
<organism evidence="7 8">
    <name type="scientific">Kingdonia uniflora</name>
    <dbReference type="NCBI Taxonomy" id="39325"/>
    <lineage>
        <taxon>Eukaryota</taxon>
        <taxon>Viridiplantae</taxon>
        <taxon>Streptophyta</taxon>
        <taxon>Embryophyta</taxon>
        <taxon>Tracheophyta</taxon>
        <taxon>Spermatophyta</taxon>
        <taxon>Magnoliopsida</taxon>
        <taxon>Ranunculales</taxon>
        <taxon>Circaeasteraceae</taxon>
        <taxon>Kingdonia</taxon>
    </lineage>
</organism>
<dbReference type="OrthoDB" id="1871923at2759"/>
<dbReference type="InterPro" id="IPR044783">
    <property type="entry name" value="PHYL"/>
</dbReference>
<evidence type="ECO:0000259" key="6">
    <source>
        <dbReference type="PROSITE" id="PS50859"/>
    </source>
</evidence>
<dbReference type="SUPFAM" id="SSF64356">
    <property type="entry name" value="SNARE-like"/>
    <property type="match status" value="1"/>
</dbReference>
<gene>
    <name evidence="7" type="ORF">GIB67_001732</name>
</gene>